<proteinExistence type="predicted"/>
<feature type="non-terminal residue" evidence="4">
    <location>
        <position position="1"/>
    </location>
</feature>
<evidence type="ECO:0000256" key="2">
    <source>
        <dbReference type="ARBA" id="ARBA00022840"/>
    </source>
</evidence>
<dbReference type="Gene3D" id="1.10.8.60">
    <property type="match status" value="1"/>
</dbReference>
<dbReference type="EMBL" id="GEDC01017756">
    <property type="protein sequence ID" value="JAS19542.1"/>
    <property type="molecule type" value="Transcribed_RNA"/>
</dbReference>
<dbReference type="InterPro" id="IPR050052">
    <property type="entry name" value="ATP-dep_Clp_protease_ClpX"/>
</dbReference>
<organism evidence="4">
    <name type="scientific">Clastoptera arizonana</name>
    <name type="common">Arizona spittle bug</name>
    <dbReference type="NCBI Taxonomy" id="38151"/>
    <lineage>
        <taxon>Eukaryota</taxon>
        <taxon>Metazoa</taxon>
        <taxon>Ecdysozoa</taxon>
        <taxon>Arthropoda</taxon>
        <taxon>Hexapoda</taxon>
        <taxon>Insecta</taxon>
        <taxon>Pterygota</taxon>
        <taxon>Neoptera</taxon>
        <taxon>Paraneoptera</taxon>
        <taxon>Hemiptera</taxon>
        <taxon>Auchenorrhyncha</taxon>
        <taxon>Cercopoidea</taxon>
        <taxon>Clastopteridae</taxon>
        <taxon>Clastoptera</taxon>
    </lineage>
</organism>
<dbReference type="GO" id="GO:0016887">
    <property type="term" value="F:ATP hydrolysis activity"/>
    <property type="evidence" value="ECO:0007669"/>
    <property type="project" value="InterPro"/>
</dbReference>
<keyword evidence="2" id="KW-0067">ATP-binding</keyword>
<feature type="domain" description="Clp ATPase C-terminal" evidence="3">
    <location>
        <begin position="152"/>
        <end position="243"/>
    </location>
</feature>
<keyword evidence="1" id="KW-0547">Nucleotide-binding</keyword>
<dbReference type="AlphaFoldDB" id="A0A1B6D1G0"/>
<dbReference type="InterPro" id="IPR003959">
    <property type="entry name" value="ATPase_AAA_core"/>
</dbReference>
<name>A0A1B6D1G0_9HEMI</name>
<accession>A0A1B6D1G0</accession>
<evidence type="ECO:0000256" key="1">
    <source>
        <dbReference type="ARBA" id="ARBA00022741"/>
    </source>
</evidence>
<dbReference type="PANTHER" id="PTHR48102:SF3">
    <property type="entry name" value="ATP-DEPENDENT PROTEASE ATPASE SUBUNIT HSLU"/>
    <property type="match status" value="1"/>
</dbReference>
<gene>
    <name evidence="4" type="ORF">g.45703</name>
</gene>
<dbReference type="InterPro" id="IPR019489">
    <property type="entry name" value="Clp_ATPase_C"/>
</dbReference>
<evidence type="ECO:0000259" key="3">
    <source>
        <dbReference type="SMART" id="SM01086"/>
    </source>
</evidence>
<dbReference type="InterPro" id="IPR027417">
    <property type="entry name" value="P-loop_NTPase"/>
</dbReference>
<dbReference type="Pfam" id="PF07724">
    <property type="entry name" value="AAA_2"/>
    <property type="match status" value="1"/>
</dbReference>
<dbReference type="PANTHER" id="PTHR48102">
    <property type="entry name" value="ATP-DEPENDENT CLP PROTEASE ATP-BINDING SUBUNIT CLPX-LIKE, MITOCHONDRIAL-RELATED"/>
    <property type="match status" value="1"/>
</dbReference>
<evidence type="ECO:0000313" key="4">
    <source>
        <dbReference type="EMBL" id="JAS19542.1"/>
    </source>
</evidence>
<dbReference type="GO" id="GO:0009376">
    <property type="term" value="C:HslUV protease complex"/>
    <property type="evidence" value="ECO:0007669"/>
    <property type="project" value="TreeGrafter"/>
</dbReference>
<dbReference type="GO" id="GO:0005524">
    <property type="term" value="F:ATP binding"/>
    <property type="evidence" value="ECO:0007669"/>
    <property type="project" value="UniProtKB-KW"/>
</dbReference>
<reference evidence="4" key="1">
    <citation type="submission" date="2015-12" db="EMBL/GenBank/DDBJ databases">
        <title>De novo transcriptome assembly of four potential Pierce s Disease insect vectors from Arizona vineyards.</title>
        <authorList>
            <person name="Tassone E.E."/>
        </authorList>
    </citation>
    <scope>NUCLEOTIDE SEQUENCE</scope>
</reference>
<dbReference type="GO" id="GO:0051603">
    <property type="term" value="P:proteolysis involved in protein catabolic process"/>
    <property type="evidence" value="ECO:0007669"/>
    <property type="project" value="TreeGrafter"/>
</dbReference>
<dbReference type="Gene3D" id="3.40.50.300">
    <property type="entry name" value="P-loop containing nucleotide triphosphate hydrolases"/>
    <property type="match status" value="1"/>
</dbReference>
<sequence>NYYYDENGLCYNSYGSSNLHYVDYNSLKKENILIKFKEMFDIFIKKEVDEIMIFDNLENRAIKNVENNGIVFIDEIDKIANRNNYNNDVSRSGVQRDLLCLVEGTNVQTRYGNISTNHILFIAAGAFHVSNPSDLLPELQGRFPIRVELNNLTLEDFKNILKKTKFNLIKQYKYLLKCEGATLNFTNSAIDKVAEVSFILNKKIQNLGARRLFEVLERILESIYFNNLELRGLNITIDEKYVFEFFKDSLIKKNKKDYYKYIL</sequence>
<dbReference type="SUPFAM" id="SSF52540">
    <property type="entry name" value="P-loop containing nucleoside triphosphate hydrolases"/>
    <property type="match status" value="1"/>
</dbReference>
<dbReference type="SMART" id="SM01086">
    <property type="entry name" value="ClpB_D2-small"/>
    <property type="match status" value="1"/>
</dbReference>
<protein>
    <recommendedName>
        <fullName evidence="3">Clp ATPase C-terminal domain-containing protein</fullName>
    </recommendedName>
</protein>